<feature type="transmembrane region" description="Helical" evidence="10">
    <location>
        <begin position="72"/>
        <end position="98"/>
    </location>
</feature>
<evidence type="ECO:0000256" key="5">
    <source>
        <dbReference type="ARBA" id="ARBA00022692"/>
    </source>
</evidence>
<evidence type="ECO:0000256" key="1">
    <source>
        <dbReference type="ARBA" id="ARBA00004155"/>
    </source>
</evidence>
<comment type="subcellular location">
    <subcellularLocation>
        <location evidence="2">Endosome membrane</location>
        <topology evidence="2">Multi-pass membrane protein</topology>
    </subcellularLocation>
    <subcellularLocation>
        <location evidence="1">Lysosome membrane</location>
        <topology evidence="1">Multi-pass membrane protein</topology>
    </subcellularLocation>
</comment>
<keyword evidence="5 10" id="KW-0812">Transmembrane</keyword>
<keyword evidence="6" id="KW-0967">Endosome</keyword>
<feature type="transmembrane region" description="Helical" evidence="10">
    <location>
        <begin position="12"/>
        <end position="34"/>
    </location>
</feature>
<sequence length="163" mass="18242">MASPSDCSMGARIGFAILGIIIGLCVCVTFAVEYHNMNASIWGLISGFAATLTLFSHIAFQKRWYEEDPTPFRVYMYCGCFTQLLGVLGLVVYIVLGITQHQGVVVVGPGYYVTAVWGFMTLKWGFQLFYFSRSYWRQLSGETKLLPSPENGVQAHYEGKCYT</sequence>
<dbReference type="GO" id="GO:0010008">
    <property type="term" value="C:endosome membrane"/>
    <property type="evidence" value="ECO:0007669"/>
    <property type="project" value="UniProtKB-SubCell"/>
</dbReference>
<dbReference type="Pfam" id="PF16954">
    <property type="entry name" value="HRG"/>
    <property type="match status" value="1"/>
</dbReference>
<keyword evidence="12" id="KW-1185">Reference proteome</keyword>
<protein>
    <recommendedName>
        <fullName evidence="13">Heme transporter hrg-1</fullName>
    </recommendedName>
</protein>
<evidence type="ECO:0008006" key="13">
    <source>
        <dbReference type="Google" id="ProtNLM"/>
    </source>
</evidence>
<evidence type="ECO:0000256" key="2">
    <source>
        <dbReference type="ARBA" id="ARBA00004337"/>
    </source>
</evidence>
<evidence type="ECO:0000256" key="10">
    <source>
        <dbReference type="SAM" id="Phobius"/>
    </source>
</evidence>
<dbReference type="Proteomes" id="UP001374579">
    <property type="component" value="Unassembled WGS sequence"/>
</dbReference>
<keyword evidence="4" id="KW-0813">Transport</keyword>
<evidence type="ECO:0000256" key="6">
    <source>
        <dbReference type="ARBA" id="ARBA00022753"/>
    </source>
</evidence>
<keyword evidence="8 10" id="KW-0472">Membrane</keyword>
<proteinExistence type="inferred from homology"/>
<accession>A0AAN9AXF7</accession>
<evidence type="ECO:0000256" key="9">
    <source>
        <dbReference type="ARBA" id="ARBA00023228"/>
    </source>
</evidence>
<keyword evidence="7 10" id="KW-1133">Transmembrane helix</keyword>
<evidence type="ECO:0000256" key="3">
    <source>
        <dbReference type="ARBA" id="ARBA00006203"/>
    </source>
</evidence>
<dbReference type="PRINTS" id="PR02095">
    <property type="entry name" value="TRNSPORTRHRG"/>
</dbReference>
<evidence type="ECO:0000256" key="8">
    <source>
        <dbReference type="ARBA" id="ARBA00023136"/>
    </source>
</evidence>
<evidence type="ECO:0000313" key="12">
    <source>
        <dbReference type="Proteomes" id="UP001374579"/>
    </source>
</evidence>
<dbReference type="GO" id="GO:0005765">
    <property type="term" value="C:lysosomal membrane"/>
    <property type="evidence" value="ECO:0007669"/>
    <property type="project" value="UniProtKB-SubCell"/>
</dbReference>
<comment type="caution">
    <text evidence="11">The sequence shown here is derived from an EMBL/GenBank/DDBJ whole genome shotgun (WGS) entry which is preliminary data.</text>
</comment>
<dbReference type="GO" id="GO:0005886">
    <property type="term" value="C:plasma membrane"/>
    <property type="evidence" value="ECO:0007669"/>
    <property type="project" value="TreeGrafter"/>
</dbReference>
<dbReference type="PANTHER" id="PTHR31525:SF1">
    <property type="entry name" value="HEME TRANSPORTER HRG1"/>
    <property type="match status" value="1"/>
</dbReference>
<evidence type="ECO:0000256" key="4">
    <source>
        <dbReference type="ARBA" id="ARBA00022448"/>
    </source>
</evidence>
<dbReference type="GO" id="GO:0015232">
    <property type="term" value="F:heme transmembrane transporter activity"/>
    <property type="evidence" value="ECO:0007669"/>
    <property type="project" value="InterPro"/>
</dbReference>
<reference evidence="11 12" key="1">
    <citation type="submission" date="2024-02" db="EMBL/GenBank/DDBJ databases">
        <title>Chromosome-scale genome assembly of the rough periwinkle Littorina saxatilis.</title>
        <authorList>
            <person name="De Jode A."/>
            <person name="Faria R."/>
            <person name="Formenti G."/>
            <person name="Sims Y."/>
            <person name="Smith T.P."/>
            <person name="Tracey A."/>
            <person name="Wood J.M.D."/>
            <person name="Zagrodzka Z.B."/>
            <person name="Johannesson K."/>
            <person name="Butlin R.K."/>
            <person name="Leder E.H."/>
        </authorList>
    </citation>
    <scope>NUCLEOTIDE SEQUENCE [LARGE SCALE GENOMIC DNA]</scope>
    <source>
        <strain evidence="11">Snail1</strain>
        <tissue evidence="11">Muscle</tissue>
    </source>
</reference>
<gene>
    <name evidence="11" type="ORF">V1264_006300</name>
</gene>
<evidence type="ECO:0000313" key="11">
    <source>
        <dbReference type="EMBL" id="KAK7094799.1"/>
    </source>
</evidence>
<dbReference type="GO" id="GO:0020037">
    <property type="term" value="F:heme binding"/>
    <property type="evidence" value="ECO:0007669"/>
    <property type="project" value="TreeGrafter"/>
</dbReference>
<feature type="transmembrane region" description="Helical" evidence="10">
    <location>
        <begin position="110"/>
        <end position="131"/>
    </location>
</feature>
<feature type="transmembrane region" description="Helical" evidence="10">
    <location>
        <begin position="40"/>
        <end position="60"/>
    </location>
</feature>
<evidence type="ECO:0000256" key="7">
    <source>
        <dbReference type="ARBA" id="ARBA00022989"/>
    </source>
</evidence>
<dbReference type="InterPro" id="IPR026218">
    <property type="entry name" value="HRG"/>
</dbReference>
<dbReference type="PANTHER" id="PTHR31525">
    <property type="entry name" value="HEME TRANSPORTER HRG1"/>
    <property type="match status" value="1"/>
</dbReference>
<name>A0AAN9AXF7_9CAEN</name>
<keyword evidence="9" id="KW-0458">Lysosome</keyword>
<dbReference type="AlphaFoldDB" id="A0AAN9AXF7"/>
<comment type="similarity">
    <text evidence="3">Belongs to the HRG family.</text>
</comment>
<organism evidence="11 12">
    <name type="scientific">Littorina saxatilis</name>
    <dbReference type="NCBI Taxonomy" id="31220"/>
    <lineage>
        <taxon>Eukaryota</taxon>
        <taxon>Metazoa</taxon>
        <taxon>Spiralia</taxon>
        <taxon>Lophotrochozoa</taxon>
        <taxon>Mollusca</taxon>
        <taxon>Gastropoda</taxon>
        <taxon>Caenogastropoda</taxon>
        <taxon>Littorinimorpha</taxon>
        <taxon>Littorinoidea</taxon>
        <taxon>Littorinidae</taxon>
        <taxon>Littorina</taxon>
    </lineage>
</organism>
<dbReference type="EMBL" id="JBAMIC010000018">
    <property type="protein sequence ID" value="KAK7094799.1"/>
    <property type="molecule type" value="Genomic_DNA"/>
</dbReference>